<dbReference type="Proteomes" id="UP001151752">
    <property type="component" value="Chromosome 5"/>
</dbReference>
<gene>
    <name evidence="2" type="ORF">OIU74_021118</name>
</gene>
<dbReference type="InterPro" id="IPR007053">
    <property type="entry name" value="LRAT_dom"/>
</dbReference>
<reference evidence="2" key="1">
    <citation type="submission" date="2022-11" db="EMBL/GenBank/DDBJ databases">
        <authorList>
            <person name="Hyden B.L."/>
            <person name="Feng K."/>
            <person name="Yates T."/>
            <person name="Jawdy S."/>
            <person name="Smart L.B."/>
            <person name="Muchero W."/>
        </authorList>
    </citation>
    <scope>NUCLEOTIDE SEQUENCE</scope>
    <source>
        <tissue evidence="2">Shoot tip</tissue>
    </source>
</reference>
<reference evidence="2" key="2">
    <citation type="journal article" date="2023" name="Int. J. Mol. Sci.">
        <title>De Novo Assembly and Annotation of 11 Diverse Shrub Willow (Salix) Genomes Reveals Novel Gene Organization in Sex-Linked Regions.</title>
        <authorList>
            <person name="Hyden B."/>
            <person name="Feng K."/>
            <person name="Yates T.B."/>
            <person name="Jawdy S."/>
            <person name="Cereghino C."/>
            <person name="Smart L.B."/>
            <person name="Muchero W."/>
        </authorList>
    </citation>
    <scope>NUCLEOTIDE SEQUENCE</scope>
    <source>
        <tissue evidence="2">Shoot tip</tissue>
    </source>
</reference>
<proteinExistence type="predicted"/>
<comment type="caution">
    <text evidence="2">The sequence shown here is derived from an EMBL/GenBank/DDBJ whole genome shotgun (WGS) entry which is preliminary data.</text>
</comment>
<protein>
    <recommendedName>
        <fullName evidence="1">LRAT domain-containing protein</fullName>
    </recommendedName>
</protein>
<dbReference type="Gene3D" id="3.90.1720.10">
    <property type="entry name" value="endopeptidase domain like (from Nostoc punctiforme)"/>
    <property type="match status" value="1"/>
</dbReference>
<dbReference type="PANTHER" id="PTHR46137">
    <property type="entry name" value="OS05G0310600 PROTEIN"/>
    <property type="match status" value="1"/>
</dbReference>
<feature type="domain" description="LRAT" evidence="1">
    <location>
        <begin position="34"/>
        <end position="174"/>
    </location>
</feature>
<evidence type="ECO:0000259" key="1">
    <source>
        <dbReference type="PROSITE" id="PS51934"/>
    </source>
</evidence>
<dbReference type="PANTHER" id="PTHR46137:SF1">
    <property type="entry name" value="LRAT DOMAIN-CONTAINING PROTEIN"/>
    <property type="match status" value="1"/>
</dbReference>
<evidence type="ECO:0000313" key="3">
    <source>
        <dbReference type="Proteomes" id="UP001151752"/>
    </source>
</evidence>
<dbReference type="EMBL" id="JAPFFM010000020">
    <property type="protein sequence ID" value="KAJ6682999.1"/>
    <property type="molecule type" value="Genomic_DNA"/>
</dbReference>
<sequence>MSDNRFIDAVLDTMRSLTFKAIDVKELKRGDHIFYVCKPGFYTHHDIYVGNDRVIHFVRAKKATAGAPSRACKKCGYKRKDQFEVVRTCLDCFHNKGFLSGTRLYLYQYGFSRLECEIHRTHCTQMQSCPADQVVARAEEIYESGNQFGKYNFIPEQREYFATYCKCGTAISTQVDQGVEYVRELIQRNVHRYQQLQNGDFCSSSR</sequence>
<keyword evidence="3" id="KW-1185">Reference proteome</keyword>
<name>A0A9Q0SMA8_9ROSI</name>
<accession>A0A9Q0SMA8</accession>
<organism evidence="2 3">
    <name type="scientific">Salix koriyanagi</name>
    <dbReference type="NCBI Taxonomy" id="2511006"/>
    <lineage>
        <taxon>Eukaryota</taxon>
        <taxon>Viridiplantae</taxon>
        <taxon>Streptophyta</taxon>
        <taxon>Embryophyta</taxon>
        <taxon>Tracheophyta</taxon>
        <taxon>Spermatophyta</taxon>
        <taxon>Magnoliopsida</taxon>
        <taxon>eudicotyledons</taxon>
        <taxon>Gunneridae</taxon>
        <taxon>Pentapetalae</taxon>
        <taxon>rosids</taxon>
        <taxon>fabids</taxon>
        <taxon>Malpighiales</taxon>
        <taxon>Salicaceae</taxon>
        <taxon>Saliceae</taxon>
        <taxon>Salix</taxon>
    </lineage>
</organism>
<dbReference type="Pfam" id="PF04970">
    <property type="entry name" value="LRAT"/>
    <property type="match status" value="1"/>
</dbReference>
<dbReference type="AlphaFoldDB" id="A0A9Q0SMA8"/>
<evidence type="ECO:0000313" key="2">
    <source>
        <dbReference type="EMBL" id="KAJ6682999.1"/>
    </source>
</evidence>
<dbReference type="PROSITE" id="PS51934">
    <property type="entry name" value="LRAT"/>
    <property type="match status" value="1"/>
</dbReference>